<evidence type="ECO:0000313" key="3">
    <source>
        <dbReference type="Proteomes" id="UP001152049"/>
    </source>
</evidence>
<comment type="caution">
    <text evidence="2">The sequence shown here is derived from an EMBL/GenBank/DDBJ whole genome shotgun (WGS) entry which is preliminary data.</text>
</comment>
<name>A0A9W8VDU5_9HYPO</name>
<organism evidence="2 3">
    <name type="scientific">Fusarium torreyae</name>
    <dbReference type="NCBI Taxonomy" id="1237075"/>
    <lineage>
        <taxon>Eukaryota</taxon>
        <taxon>Fungi</taxon>
        <taxon>Dikarya</taxon>
        <taxon>Ascomycota</taxon>
        <taxon>Pezizomycotina</taxon>
        <taxon>Sordariomycetes</taxon>
        <taxon>Hypocreomycetidae</taxon>
        <taxon>Hypocreales</taxon>
        <taxon>Nectriaceae</taxon>
        <taxon>Fusarium</taxon>
    </lineage>
</organism>
<gene>
    <name evidence="2" type="ORF">NW762_010104</name>
</gene>
<reference evidence="2" key="1">
    <citation type="submission" date="2022-09" db="EMBL/GenBank/DDBJ databases">
        <title>Fusarium specimens isolated from Avocado Roots.</title>
        <authorList>
            <person name="Stajich J."/>
            <person name="Roper C."/>
            <person name="Heimlech-Rivalta G."/>
        </authorList>
    </citation>
    <scope>NUCLEOTIDE SEQUENCE</scope>
    <source>
        <strain evidence="2">CF00136</strain>
    </source>
</reference>
<feature type="region of interest" description="Disordered" evidence="1">
    <location>
        <begin position="1"/>
        <end position="24"/>
    </location>
</feature>
<feature type="compositionally biased region" description="Polar residues" evidence="1">
    <location>
        <begin position="12"/>
        <end position="24"/>
    </location>
</feature>
<dbReference type="AlphaFoldDB" id="A0A9W8VDU5"/>
<dbReference type="OrthoDB" id="2740448at2759"/>
<protein>
    <submittedName>
        <fullName evidence="2">Uncharacterized protein</fullName>
    </submittedName>
</protein>
<dbReference type="Proteomes" id="UP001152049">
    <property type="component" value="Unassembled WGS sequence"/>
</dbReference>
<evidence type="ECO:0000313" key="2">
    <source>
        <dbReference type="EMBL" id="KAJ4254505.1"/>
    </source>
</evidence>
<proteinExistence type="predicted"/>
<dbReference type="EMBL" id="JAOQAZ010000022">
    <property type="protein sequence ID" value="KAJ4254505.1"/>
    <property type="molecule type" value="Genomic_DNA"/>
</dbReference>
<evidence type="ECO:0000256" key="1">
    <source>
        <dbReference type="SAM" id="MobiDB-lite"/>
    </source>
</evidence>
<accession>A0A9W8VDU5</accession>
<keyword evidence="3" id="KW-1185">Reference proteome</keyword>
<sequence>MGQDNIPLEGITSPQNTNPDQNSDLILPNSFTIHKQAESETRFNVKGNQGSSPLSIVCSYKHSEDDFEAVVVVQTGASENSRPLATVYYSRHSASLELNNTSRTTPIPMRYQLLGDRNAVHQFSLDLSVRKDFEWKNTGDGTGWKLFMTSKPEEVLATGALNMGSDKPPRFELTNLEVATELGEKWKLSAIASWIRIWDNVRIQFARAPDEGEAELALFSCGFCIIL</sequence>